<feature type="domain" description="Peptidase M16 C-terminal" evidence="4">
    <location>
        <begin position="187"/>
        <end position="383"/>
    </location>
</feature>
<dbReference type="Pfam" id="PF05193">
    <property type="entry name" value="Peptidase_M16_C"/>
    <property type="match status" value="1"/>
</dbReference>
<dbReference type="AlphaFoldDB" id="A0AAX4HH69"/>
<dbReference type="SUPFAM" id="SSF63411">
    <property type="entry name" value="LuxS/MPP-like metallohydrolase"/>
    <property type="match status" value="2"/>
</dbReference>
<proteinExistence type="inferred from homology"/>
<evidence type="ECO:0000313" key="6">
    <source>
        <dbReference type="Proteomes" id="UP001338582"/>
    </source>
</evidence>
<comment type="function">
    <text evidence="1">Substrate recognition and binding subunit of the essential mitochondrial processing protease (MPP), which cleaves the mitochondrial sequence off newly imported precursors proteins.</text>
</comment>
<dbReference type="RefSeq" id="XP_062880160.1">
    <property type="nucleotide sequence ID" value="XM_063024090.1"/>
</dbReference>
<dbReference type="Gene3D" id="3.30.830.10">
    <property type="entry name" value="Metalloenzyme, LuxS/M16 peptidase-like"/>
    <property type="match status" value="2"/>
</dbReference>
<dbReference type="InterPro" id="IPR050361">
    <property type="entry name" value="MPP/UQCRC_Complex"/>
</dbReference>
<evidence type="ECO:0000313" key="5">
    <source>
        <dbReference type="EMBL" id="WPK27784.1"/>
    </source>
</evidence>
<comment type="similarity">
    <text evidence="2">Belongs to the peptidase M16 family.</text>
</comment>
<feature type="domain" description="Peptidase M16 N-terminal" evidence="3">
    <location>
        <begin position="34"/>
        <end position="179"/>
    </location>
</feature>
<dbReference type="GO" id="GO:0046872">
    <property type="term" value="F:metal ion binding"/>
    <property type="evidence" value="ECO:0007669"/>
    <property type="project" value="InterPro"/>
</dbReference>
<name>A0AAX4HH69_9ASCO</name>
<dbReference type="PANTHER" id="PTHR11851">
    <property type="entry name" value="METALLOPROTEASE"/>
    <property type="match status" value="1"/>
</dbReference>
<dbReference type="Proteomes" id="UP001338582">
    <property type="component" value="Chromosome 8"/>
</dbReference>
<dbReference type="KEGG" id="asau:88176242"/>
<protein>
    <recommendedName>
        <fullName evidence="7">Mitochondrial processing peptidase alpha subunit</fullName>
    </recommendedName>
</protein>
<dbReference type="GeneID" id="88176242"/>
<gene>
    <name evidence="5" type="ORF">PUMCH_005184</name>
</gene>
<keyword evidence="6" id="KW-1185">Reference proteome</keyword>
<evidence type="ECO:0000256" key="2">
    <source>
        <dbReference type="ARBA" id="ARBA00007261"/>
    </source>
</evidence>
<dbReference type="InterPro" id="IPR007863">
    <property type="entry name" value="Peptidase_M16_C"/>
</dbReference>
<dbReference type="Pfam" id="PF00675">
    <property type="entry name" value="Peptidase_M16"/>
    <property type="match status" value="1"/>
</dbReference>
<sequence>MRPFSALRTARRRLALQVSDGNRTQITKLANGLRVVTDSTPGHFTALGAYIDAGSRYETSKTSGISHMIDRMAWKLTPTRSGQQMMEDLARLGGNYMAGAQRELVLYQLSVFNKDIDKMFGCIAETIREPLFSDVEVVEAQQTALYELEELAFKHELFLPEVLHAAAYGPKTLGMPLYGSEQSVVSATPEEVRSFHSQFYQPQNTVLAFVGVEHDKAVQMAQAQLGDWANSGNPTSAGREKAQYVGGEICLPYQEPRFSNLPKLVHMQIAFETEGLLSEDLYALATLQKLLGGGSSFSAGGPGKGMFSRLFRVLNQYPFVENCMAFNHAHLDSGLFGITISCYVEHAEYMAQVVAHELLRIMETDVNKGGIVGTEFKRAKNQLVASLLMNVESKLAALEDIGRQVQCQGKVTTVDDMVAKIEQLSIEDVRKVAQKVFGGQGNGAQLAKASVVMQGERGLFGDVEYVMRYFGLGKYDTPMPDGPRDYTKKGLSRFF</sequence>
<reference evidence="5 6" key="1">
    <citation type="submission" date="2023-10" db="EMBL/GenBank/DDBJ databases">
        <title>Draft Genome Sequence of Candida saopaulonensis from a very Premature Infant with Sepsis.</title>
        <authorList>
            <person name="Ning Y."/>
            <person name="Dai R."/>
            <person name="Xiao M."/>
            <person name="Xu Y."/>
            <person name="Yan Q."/>
            <person name="Zhang L."/>
        </authorList>
    </citation>
    <scope>NUCLEOTIDE SEQUENCE [LARGE SCALE GENOMIC DNA]</scope>
    <source>
        <strain evidence="5 6">19XY460</strain>
    </source>
</reference>
<organism evidence="5 6">
    <name type="scientific">Australozyma saopauloensis</name>
    <dbReference type="NCBI Taxonomy" id="291208"/>
    <lineage>
        <taxon>Eukaryota</taxon>
        <taxon>Fungi</taxon>
        <taxon>Dikarya</taxon>
        <taxon>Ascomycota</taxon>
        <taxon>Saccharomycotina</taxon>
        <taxon>Pichiomycetes</taxon>
        <taxon>Metschnikowiaceae</taxon>
        <taxon>Australozyma</taxon>
    </lineage>
</organism>
<dbReference type="PANTHER" id="PTHR11851:SF49">
    <property type="entry name" value="MITOCHONDRIAL-PROCESSING PEPTIDASE SUBUNIT ALPHA"/>
    <property type="match status" value="1"/>
</dbReference>
<evidence type="ECO:0000259" key="4">
    <source>
        <dbReference type="Pfam" id="PF05193"/>
    </source>
</evidence>
<accession>A0AAX4HH69</accession>
<dbReference type="InterPro" id="IPR011765">
    <property type="entry name" value="Pept_M16_N"/>
</dbReference>
<evidence type="ECO:0000259" key="3">
    <source>
        <dbReference type="Pfam" id="PF00675"/>
    </source>
</evidence>
<evidence type="ECO:0008006" key="7">
    <source>
        <dbReference type="Google" id="ProtNLM"/>
    </source>
</evidence>
<dbReference type="InterPro" id="IPR011249">
    <property type="entry name" value="Metalloenz_LuxS/M16"/>
</dbReference>
<evidence type="ECO:0000256" key="1">
    <source>
        <dbReference type="ARBA" id="ARBA00002123"/>
    </source>
</evidence>
<dbReference type="EMBL" id="CP138901">
    <property type="protein sequence ID" value="WPK27784.1"/>
    <property type="molecule type" value="Genomic_DNA"/>
</dbReference>
<dbReference type="GO" id="GO:0006627">
    <property type="term" value="P:protein processing involved in protein targeting to mitochondrion"/>
    <property type="evidence" value="ECO:0007669"/>
    <property type="project" value="TreeGrafter"/>
</dbReference>
<dbReference type="GO" id="GO:0005739">
    <property type="term" value="C:mitochondrion"/>
    <property type="evidence" value="ECO:0007669"/>
    <property type="project" value="TreeGrafter"/>
</dbReference>